<proteinExistence type="predicted"/>
<evidence type="ECO:0000313" key="2">
    <source>
        <dbReference type="EMBL" id="RRT50997.1"/>
    </source>
</evidence>
<dbReference type="AlphaFoldDB" id="A0A426YH40"/>
<comment type="caution">
    <text evidence="2">The sequence shown here is derived from an EMBL/GenBank/DDBJ whole genome shotgun (WGS) entry which is preliminary data.</text>
</comment>
<organism evidence="2 3">
    <name type="scientific">Ensete ventricosum</name>
    <name type="common">Abyssinian banana</name>
    <name type="synonym">Musa ensete</name>
    <dbReference type="NCBI Taxonomy" id="4639"/>
    <lineage>
        <taxon>Eukaryota</taxon>
        <taxon>Viridiplantae</taxon>
        <taxon>Streptophyta</taxon>
        <taxon>Embryophyta</taxon>
        <taxon>Tracheophyta</taxon>
        <taxon>Spermatophyta</taxon>
        <taxon>Magnoliopsida</taxon>
        <taxon>Liliopsida</taxon>
        <taxon>Zingiberales</taxon>
        <taxon>Musaceae</taxon>
        <taxon>Ensete</taxon>
    </lineage>
</organism>
<dbReference type="Proteomes" id="UP000287651">
    <property type="component" value="Unassembled WGS sequence"/>
</dbReference>
<protein>
    <submittedName>
        <fullName evidence="2">Uncharacterized protein</fullName>
    </submittedName>
</protein>
<feature type="region of interest" description="Disordered" evidence="1">
    <location>
        <begin position="1"/>
        <end position="40"/>
    </location>
</feature>
<dbReference type="EMBL" id="AMZH03012452">
    <property type="protein sequence ID" value="RRT50997.1"/>
    <property type="molecule type" value="Genomic_DNA"/>
</dbReference>
<evidence type="ECO:0000313" key="3">
    <source>
        <dbReference type="Proteomes" id="UP000287651"/>
    </source>
</evidence>
<name>A0A426YH40_ENSVE</name>
<sequence length="90" mass="9686">MRNTGEEACGTGPRHVPKAIRSERKHQEAQAAGEEDGAGERVEAAAVALMPGGGKKTLSKYLSSNMKQVISYRRNKCNTGNAVIRSNIMN</sequence>
<accession>A0A426YH40</accession>
<gene>
    <name evidence="2" type="ORF">B296_00028702</name>
</gene>
<evidence type="ECO:0000256" key="1">
    <source>
        <dbReference type="SAM" id="MobiDB-lite"/>
    </source>
</evidence>
<reference evidence="2 3" key="1">
    <citation type="journal article" date="2014" name="Agronomy (Basel)">
        <title>A Draft Genome Sequence for Ensete ventricosum, the Drought-Tolerant Tree Against Hunger.</title>
        <authorList>
            <person name="Harrison J."/>
            <person name="Moore K.A."/>
            <person name="Paszkiewicz K."/>
            <person name="Jones T."/>
            <person name="Grant M."/>
            <person name="Ambacheew D."/>
            <person name="Muzemil S."/>
            <person name="Studholme D.J."/>
        </authorList>
    </citation>
    <scope>NUCLEOTIDE SEQUENCE [LARGE SCALE GENOMIC DNA]</scope>
</reference>